<proteinExistence type="inferred from homology"/>
<dbReference type="NCBIfam" id="NF006765">
    <property type="entry name" value="PRK09287.1"/>
    <property type="match status" value="1"/>
</dbReference>
<comment type="similarity">
    <text evidence="1 5 8">Belongs to the 6-phosphogluconate dehydrogenase family.</text>
</comment>
<dbReference type="InterPro" id="IPR036291">
    <property type="entry name" value="NAD(P)-bd_dom_sf"/>
</dbReference>
<feature type="domain" description="6-phosphogluconate dehydrogenase C-terminal" evidence="9">
    <location>
        <begin position="178"/>
        <end position="475"/>
    </location>
</feature>
<evidence type="ECO:0000256" key="5">
    <source>
        <dbReference type="PIRNR" id="PIRNR000109"/>
    </source>
</evidence>
<feature type="active site" description="Proton donor" evidence="6">
    <location>
        <position position="189"/>
    </location>
</feature>
<dbReference type="SUPFAM" id="SSF48179">
    <property type="entry name" value="6-phosphogluconate dehydrogenase C-terminal domain-like"/>
    <property type="match status" value="1"/>
</dbReference>
<evidence type="ECO:0000256" key="6">
    <source>
        <dbReference type="PIRSR" id="PIRSR000109-1"/>
    </source>
</evidence>
<feature type="active site" description="Proton acceptor" evidence="6">
    <location>
        <position position="182"/>
    </location>
</feature>
<sequence>MASDFGIIGLGVMGSNLARNVERNGFSVAVYNREPEMLEAFLGEFGHGHSFTPAPTYEALVAELERPRRILMMIPAGAPVDSVSATLRPLLEPGDILIDGGNSNFQDTDRRLEDLAPSGIRYFGMGVSGGEEGALWGPSLMPGGDEETFAHLEPILTKIAAKVDSGPCVTWCGRRSAGHFVKMVHNGIEYGDMQLIAEAYDLMRNALDMSPDEIAATFSEWNGGELESFLIEITSKIADFPDDQGGDGILLDSIVDAAGQKGTGKWTTITALQVGVPIPTITAAVDARIASSFRELRQRVAEAHPGSGPSPKERLASLDAEPSQVVDWIREALYASKICSYAQGFDLIHQASKEFDYGTRLDELARIWKGGCIIRARFLDRIREAFQRDPGLDNLLLDNRFGEEVRSRESSWRNVVRLSLDLGMTAPAMAASLSYYDQLRRKRLPANMIQAQRDFFGAHTYKRLDRDGTFHTEWPKLHKTS</sequence>
<name>A0A956SGB2_UNCEI</name>
<feature type="binding site" description="in other chain" evidence="7">
    <location>
        <position position="102"/>
    </location>
    <ligand>
        <name>substrate</name>
        <note>ligand shared between dimeric partners</note>
    </ligand>
</feature>
<reference evidence="10" key="1">
    <citation type="submission" date="2020-04" db="EMBL/GenBank/DDBJ databases">
        <authorList>
            <person name="Zhang T."/>
        </authorList>
    </citation>
    <scope>NUCLEOTIDE SEQUENCE</scope>
    <source>
        <strain evidence="10">HKST-UBA02</strain>
    </source>
</reference>
<feature type="binding site" evidence="7">
    <location>
        <position position="459"/>
    </location>
    <ligand>
        <name>substrate</name>
        <note>ligand shared between dimeric partners</note>
    </ligand>
</feature>
<feature type="binding site" description="in other chain" evidence="7">
    <location>
        <begin position="185"/>
        <end position="186"/>
    </location>
    <ligand>
        <name>substrate</name>
        <note>ligand shared between dimeric partners</note>
    </ligand>
</feature>
<dbReference type="Proteomes" id="UP000739538">
    <property type="component" value="Unassembled WGS sequence"/>
</dbReference>
<dbReference type="GO" id="GO:0006098">
    <property type="term" value="P:pentose-phosphate shunt"/>
    <property type="evidence" value="ECO:0007669"/>
    <property type="project" value="UniProtKB-KW"/>
</dbReference>
<dbReference type="InterPro" id="IPR006184">
    <property type="entry name" value="6PGdom_BS"/>
</dbReference>
<evidence type="ECO:0000259" key="9">
    <source>
        <dbReference type="SMART" id="SM01350"/>
    </source>
</evidence>
<dbReference type="Pfam" id="PF00393">
    <property type="entry name" value="6PGD"/>
    <property type="match status" value="1"/>
</dbReference>
<evidence type="ECO:0000256" key="8">
    <source>
        <dbReference type="RuleBase" id="RU000485"/>
    </source>
</evidence>
<accession>A0A956SGB2</accession>
<dbReference type="GO" id="GO:0050661">
    <property type="term" value="F:NADP binding"/>
    <property type="evidence" value="ECO:0007669"/>
    <property type="project" value="InterPro"/>
</dbReference>
<dbReference type="AlphaFoldDB" id="A0A956SGB2"/>
<dbReference type="PROSITE" id="PS00461">
    <property type="entry name" value="6PGD"/>
    <property type="match status" value="1"/>
</dbReference>
<gene>
    <name evidence="10" type="primary">gndA</name>
    <name evidence="10" type="ORF">KDA27_15340</name>
</gene>
<dbReference type="PANTHER" id="PTHR11811">
    <property type="entry name" value="6-PHOSPHOGLUCONATE DEHYDROGENASE"/>
    <property type="match status" value="1"/>
</dbReference>
<feature type="binding site" evidence="7">
    <location>
        <position position="453"/>
    </location>
    <ligand>
        <name>substrate</name>
        <note>ligand shared between dimeric partners</note>
    </ligand>
</feature>
<evidence type="ECO:0000256" key="3">
    <source>
        <dbReference type="ARBA" id="ARBA00023002"/>
    </source>
</evidence>
<dbReference type="InterPro" id="IPR006113">
    <property type="entry name" value="6PGDH_Gnd/GntZ"/>
</dbReference>
<dbReference type="EC" id="1.1.1.44" evidence="5 8"/>
<dbReference type="GO" id="GO:0019521">
    <property type="term" value="P:D-gluconate metabolic process"/>
    <property type="evidence" value="ECO:0007669"/>
    <property type="project" value="UniProtKB-KW"/>
</dbReference>
<dbReference type="FunFam" id="1.10.1040.10:FF:000002">
    <property type="entry name" value="6-phosphogluconate dehydrogenase, decarboxylating"/>
    <property type="match status" value="1"/>
</dbReference>
<comment type="function">
    <text evidence="5">Catalyzes the oxidative decarboxylation of 6-phosphogluconate to ribulose 5-phosphate and CO(2), with concomitant reduction of NADP to NADPH.</text>
</comment>
<dbReference type="EMBL" id="JAGQHS010000086">
    <property type="protein sequence ID" value="MCA9757178.1"/>
    <property type="molecule type" value="Genomic_DNA"/>
</dbReference>
<feature type="binding site" description="in other chain" evidence="7">
    <location>
        <begin position="128"/>
        <end position="130"/>
    </location>
    <ligand>
        <name>substrate</name>
        <note>ligand shared between dimeric partners</note>
    </ligand>
</feature>
<evidence type="ECO:0000313" key="11">
    <source>
        <dbReference type="Proteomes" id="UP000739538"/>
    </source>
</evidence>
<dbReference type="InterPro" id="IPR006183">
    <property type="entry name" value="Pgluconate_DH"/>
</dbReference>
<dbReference type="InterPro" id="IPR006115">
    <property type="entry name" value="6PGDH_NADP-bd"/>
</dbReference>
<dbReference type="InterPro" id="IPR006114">
    <property type="entry name" value="6PGDH_C"/>
</dbReference>
<protein>
    <recommendedName>
        <fullName evidence="5 8">6-phosphogluconate dehydrogenase, decarboxylating</fullName>
        <ecNumber evidence="5 8">1.1.1.44</ecNumber>
    </recommendedName>
</protein>
<dbReference type="FunFam" id="1.20.5.320:FF:000001">
    <property type="entry name" value="6-phosphogluconate dehydrogenase, decarboxylating"/>
    <property type="match status" value="1"/>
</dbReference>
<dbReference type="Pfam" id="PF03446">
    <property type="entry name" value="NAD_binding_2"/>
    <property type="match status" value="1"/>
</dbReference>
<feature type="binding site" description="in other chain" evidence="7">
    <location>
        <position position="261"/>
    </location>
    <ligand>
        <name>substrate</name>
        <note>ligand shared between dimeric partners</note>
    </ligand>
</feature>
<dbReference type="Gene3D" id="1.10.1040.10">
    <property type="entry name" value="N-(1-d-carboxylethyl)-l-norvaline Dehydrogenase, domain 2"/>
    <property type="match status" value="1"/>
</dbReference>
<dbReference type="GO" id="GO:0004616">
    <property type="term" value="F:phosphogluconate dehydrogenase (decarboxylating) activity"/>
    <property type="evidence" value="ECO:0007669"/>
    <property type="project" value="UniProtKB-EC"/>
</dbReference>
<dbReference type="InterPro" id="IPR013328">
    <property type="entry name" value="6PGD_dom2"/>
</dbReference>
<comment type="catalytic activity">
    <reaction evidence="5 8">
        <text>6-phospho-D-gluconate + NADP(+) = D-ribulose 5-phosphate + CO2 + NADPH</text>
        <dbReference type="Rhea" id="RHEA:10116"/>
        <dbReference type="ChEBI" id="CHEBI:16526"/>
        <dbReference type="ChEBI" id="CHEBI:57783"/>
        <dbReference type="ChEBI" id="CHEBI:58121"/>
        <dbReference type="ChEBI" id="CHEBI:58349"/>
        <dbReference type="ChEBI" id="CHEBI:58759"/>
        <dbReference type="EC" id="1.1.1.44"/>
    </reaction>
</comment>
<dbReference type="InterPro" id="IPR008927">
    <property type="entry name" value="6-PGluconate_DH-like_C_sf"/>
</dbReference>
<evidence type="ECO:0000256" key="7">
    <source>
        <dbReference type="PIRSR" id="PIRSR000109-2"/>
    </source>
</evidence>
<comment type="subunit">
    <text evidence="2 5">Homodimer.</text>
</comment>
<dbReference type="PIRSF" id="PIRSF000109">
    <property type="entry name" value="6PGD"/>
    <property type="match status" value="1"/>
</dbReference>
<comment type="caution">
    <text evidence="10">The sequence shown here is derived from an EMBL/GenBank/DDBJ whole genome shotgun (WGS) entry which is preliminary data.</text>
</comment>
<dbReference type="SMART" id="SM01350">
    <property type="entry name" value="6PGD"/>
    <property type="match status" value="1"/>
</dbReference>
<keyword evidence="5 8" id="KW-0570">Pentose shunt</keyword>
<keyword evidence="5 8" id="KW-0521">NADP</keyword>
<comment type="pathway">
    <text evidence="5 8">Carbohydrate degradation; pentose phosphate pathway; D-ribulose 5-phosphate from D-glucose 6-phosphate (oxidative stage): step 3/3.</text>
</comment>
<organism evidence="10 11">
    <name type="scientific">Eiseniibacteriota bacterium</name>
    <dbReference type="NCBI Taxonomy" id="2212470"/>
    <lineage>
        <taxon>Bacteria</taxon>
        <taxon>Candidatus Eiseniibacteriota</taxon>
    </lineage>
</organism>
<dbReference type="NCBIfam" id="TIGR00873">
    <property type="entry name" value="gnd"/>
    <property type="match status" value="1"/>
</dbReference>
<dbReference type="PRINTS" id="PR00076">
    <property type="entry name" value="6PGDHDRGNASE"/>
</dbReference>
<evidence type="ECO:0000256" key="4">
    <source>
        <dbReference type="ARBA" id="ARBA00023064"/>
    </source>
</evidence>
<evidence type="ECO:0000256" key="2">
    <source>
        <dbReference type="ARBA" id="ARBA00011738"/>
    </source>
</evidence>
<reference evidence="10" key="2">
    <citation type="journal article" date="2021" name="Microbiome">
        <title>Successional dynamics and alternative stable states in a saline activated sludge microbial community over 9 years.</title>
        <authorList>
            <person name="Wang Y."/>
            <person name="Ye J."/>
            <person name="Ju F."/>
            <person name="Liu L."/>
            <person name="Boyd J.A."/>
            <person name="Deng Y."/>
            <person name="Parks D.H."/>
            <person name="Jiang X."/>
            <person name="Yin X."/>
            <person name="Woodcroft B.J."/>
            <person name="Tyson G.W."/>
            <person name="Hugenholtz P."/>
            <person name="Polz M.F."/>
            <person name="Zhang T."/>
        </authorList>
    </citation>
    <scope>NUCLEOTIDE SEQUENCE</scope>
    <source>
        <strain evidence="10">HKST-UBA02</strain>
    </source>
</reference>
<dbReference type="SUPFAM" id="SSF51735">
    <property type="entry name" value="NAD(P)-binding Rossmann-fold domains"/>
    <property type="match status" value="1"/>
</dbReference>
<keyword evidence="4 8" id="KW-0311">Gluconate utilization</keyword>
<evidence type="ECO:0000256" key="1">
    <source>
        <dbReference type="ARBA" id="ARBA00008419"/>
    </source>
</evidence>
<keyword evidence="3 5" id="KW-0560">Oxidoreductase</keyword>
<feature type="binding site" description="in other chain" evidence="7">
    <location>
        <position position="288"/>
    </location>
    <ligand>
        <name>substrate</name>
        <note>ligand shared between dimeric partners</note>
    </ligand>
</feature>
<feature type="binding site" description="in other chain" evidence="7">
    <location>
        <position position="190"/>
    </location>
    <ligand>
        <name>substrate</name>
        <note>ligand shared between dimeric partners</note>
    </ligand>
</feature>
<evidence type="ECO:0000313" key="10">
    <source>
        <dbReference type="EMBL" id="MCA9757178.1"/>
    </source>
</evidence>
<dbReference type="Gene3D" id="3.40.50.720">
    <property type="entry name" value="NAD(P)-binding Rossmann-like Domain"/>
    <property type="match status" value="1"/>
</dbReference>
<dbReference type="Gene3D" id="1.20.5.320">
    <property type="entry name" value="6-Phosphogluconate Dehydrogenase, domain 3"/>
    <property type="match status" value="1"/>
</dbReference>